<gene>
    <name evidence="1" type="ORF">IBL26_18565</name>
</gene>
<proteinExistence type="predicted"/>
<comment type="caution">
    <text evidence="1">The sequence shown here is derived from an EMBL/GenBank/DDBJ whole genome shotgun (WGS) entry which is preliminary data.</text>
</comment>
<sequence>MTTPRRPRAVHLHIETLVVHGLEVARPERLALALEQALEKGIAAQGLPDRWGDGPAMLALGPIDLRSTEPEALAAAVSAALLGPGTGGRP</sequence>
<name>A0ABR7RRW3_9PROT</name>
<dbReference type="Proteomes" id="UP000626026">
    <property type="component" value="Unassembled WGS sequence"/>
</dbReference>
<accession>A0ABR7RRW3</accession>
<dbReference type="RefSeq" id="WP_187786007.1">
    <property type="nucleotide sequence ID" value="NZ_JACTVA010000040.1"/>
</dbReference>
<protein>
    <submittedName>
        <fullName evidence="1">Uncharacterized protein</fullName>
    </submittedName>
</protein>
<reference evidence="1 2" key="1">
    <citation type="journal article" date="2013" name="Int. J. Syst. Evol. Microbiol.">
        <title>Roseomonas aerophila sp. nov., isolated from air.</title>
        <authorList>
            <person name="Kim S.J."/>
            <person name="Weon H.Y."/>
            <person name="Ahn J.H."/>
            <person name="Hong S.B."/>
            <person name="Seok S.J."/>
            <person name="Whang K.S."/>
            <person name="Kwon S.W."/>
        </authorList>
    </citation>
    <scope>NUCLEOTIDE SEQUENCE [LARGE SCALE GENOMIC DNA]</scope>
    <source>
        <strain evidence="1 2">NBRC 108923</strain>
    </source>
</reference>
<dbReference type="EMBL" id="JACTVA010000040">
    <property type="protein sequence ID" value="MBC9208857.1"/>
    <property type="molecule type" value="Genomic_DNA"/>
</dbReference>
<evidence type="ECO:0000313" key="1">
    <source>
        <dbReference type="EMBL" id="MBC9208857.1"/>
    </source>
</evidence>
<organism evidence="1 2">
    <name type="scientific">Teichococcus aerophilus</name>
    <dbReference type="NCBI Taxonomy" id="1224513"/>
    <lineage>
        <taxon>Bacteria</taxon>
        <taxon>Pseudomonadati</taxon>
        <taxon>Pseudomonadota</taxon>
        <taxon>Alphaproteobacteria</taxon>
        <taxon>Acetobacterales</taxon>
        <taxon>Roseomonadaceae</taxon>
        <taxon>Roseomonas</taxon>
    </lineage>
</organism>
<evidence type="ECO:0000313" key="2">
    <source>
        <dbReference type="Proteomes" id="UP000626026"/>
    </source>
</evidence>
<keyword evidence="2" id="KW-1185">Reference proteome</keyword>